<protein>
    <submittedName>
        <fullName evidence="2">Uncharacterized protein</fullName>
    </submittedName>
</protein>
<accession>A0ABD0YG51</accession>
<evidence type="ECO:0000256" key="1">
    <source>
        <dbReference type="SAM" id="MobiDB-lite"/>
    </source>
</evidence>
<organism evidence="2 3">
    <name type="scientific">Ranatra chinensis</name>
    <dbReference type="NCBI Taxonomy" id="642074"/>
    <lineage>
        <taxon>Eukaryota</taxon>
        <taxon>Metazoa</taxon>
        <taxon>Ecdysozoa</taxon>
        <taxon>Arthropoda</taxon>
        <taxon>Hexapoda</taxon>
        <taxon>Insecta</taxon>
        <taxon>Pterygota</taxon>
        <taxon>Neoptera</taxon>
        <taxon>Paraneoptera</taxon>
        <taxon>Hemiptera</taxon>
        <taxon>Heteroptera</taxon>
        <taxon>Panheteroptera</taxon>
        <taxon>Nepomorpha</taxon>
        <taxon>Nepidae</taxon>
        <taxon>Ranatrinae</taxon>
        <taxon>Ranatra</taxon>
    </lineage>
</organism>
<dbReference type="Proteomes" id="UP001558652">
    <property type="component" value="Unassembled WGS sequence"/>
</dbReference>
<evidence type="ECO:0000313" key="2">
    <source>
        <dbReference type="EMBL" id="KAL1130263.1"/>
    </source>
</evidence>
<sequence length="371" mass="40440">MEAAQDMVAVAASSAAHAVATFDSVKAEIYMLVDVIKGIRIFDGRSGSLEEFAFMVMAAHNQLAAASAALGGVRVQNLYNMLVCRIDENVRADVGITFITPVNEMISKLKARYAGAKRPVERTALKLFRMRRESGETPQWFAHRLDAAMRTLKERALEEWGATAAAPKIAAYEGVAREALMAEMPDKVRRQLRENPASSLDAELVIVDDDEDEERELREERQWVAVESKRSARSQTADMTTTDNPDRAAQVTGTEKIMLDLRKLSPFVMGLFAEETSGPGAHGGECDGDGPSREAASDSSEGPSGQRGIVGLFKRKRIVGLFKRKRIVGEWDRLQCDADDIAREDICDGCGTAAASSVSQGLLVSVGTRRG</sequence>
<keyword evidence="3" id="KW-1185">Reference proteome</keyword>
<feature type="compositionally biased region" description="Polar residues" evidence="1">
    <location>
        <begin position="233"/>
        <end position="243"/>
    </location>
</feature>
<feature type="region of interest" description="Disordered" evidence="1">
    <location>
        <begin position="226"/>
        <end position="251"/>
    </location>
</feature>
<name>A0ABD0YG51_9HEMI</name>
<evidence type="ECO:0000313" key="3">
    <source>
        <dbReference type="Proteomes" id="UP001558652"/>
    </source>
</evidence>
<proteinExistence type="predicted"/>
<reference evidence="2 3" key="1">
    <citation type="submission" date="2024-07" db="EMBL/GenBank/DDBJ databases">
        <title>Chromosome-level genome assembly of the water stick insect Ranatra chinensis (Heteroptera: Nepidae).</title>
        <authorList>
            <person name="Liu X."/>
        </authorList>
    </citation>
    <scope>NUCLEOTIDE SEQUENCE [LARGE SCALE GENOMIC DNA]</scope>
    <source>
        <strain evidence="2">Cailab_2021Rc</strain>
        <tissue evidence="2">Muscle</tissue>
    </source>
</reference>
<dbReference type="EMBL" id="JBFDAA010000008">
    <property type="protein sequence ID" value="KAL1130263.1"/>
    <property type="molecule type" value="Genomic_DNA"/>
</dbReference>
<comment type="caution">
    <text evidence="2">The sequence shown here is derived from an EMBL/GenBank/DDBJ whole genome shotgun (WGS) entry which is preliminary data.</text>
</comment>
<feature type="region of interest" description="Disordered" evidence="1">
    <location>
        <begin position="275"/>
        <end position="307"/>
    </location>
</feature>
<gene>
    <name evidence="2" type="ORF">AAG570_013201</name>
</gene>
<dbReference type="AlphaFoldDB" id="A0ABD0YG51"/>